<dbReference type="PANTHER" id="PTHR47822">
    <property type="entry name" value="CARBOHYDRATE BINDING DOMAIN CONTAINING PROTEIN"/>
    <property type="match status" value="1"/>
</dbReference>
<evidence type="ECO:0000259" key="3">
    <source>
        <dbReference type="Pfam" id="PF12894"/>
    </source>
</evidence>
<name>A0AAN8R8G1_9TELE</name>
<dbReference type="AlphaFoldDB" id="A0AAN8R8G1"/>
<dbReference type="Proteomes" id="UP001356427">
    <property type="component" value="Unassembled WGS sequence"/>
</dbReference>
<dbReference type="InterPro" id="IPR024977">
    <property type="entry name" value="Apc4-like_WD40_dom"/>
</dbReference>
<feature type="compositionally biased region" description="Acidic residues" evidence="2">
    <location>
        <begin position="84"/>
        <end position="112"/>
    </location>
</feature>
<gene>
    <name evidence="4" type="ORF">J4Q44_G00011740</name>
</gene>
<reference evidence="4 5" key="1">
    <citation type="submission" date="2021-04" db="EMBL/GenBank/DDBJ databases">
        <authorList>
            <person name="De Guttry C."/>
            <person name="Zahm M."/>
            <person name="Klopp C."/>
            <person name="Cabau C."/>
            <person name="Louis A."/>
            <person name="Berthelot C."/>
            <person name="Parey E."/>
            <person name="Roest Crollius H."/>
            <person name="Montfort J."/>
            <person name="Robinson-Rechavi M."/>
            <person name="Bucao C."/>
            <person name="Bouchez O."/>
            <person name="Gislard M."/>
            <person name="Lluch J."/>
            <person name="Milhes M."/>
            <person name="Lampietro C."/>
            <person name="Lopez Roques C."/>
            <person name="Donnadieu C."/>
            <person name="Braasch I."/>
            <person name="Desvignes T."/>
            <person name="Postlethwait J."/>
            <person name="Bobe J."/>
            <person name="Wedekind C."/>
            <person name="Guiguen Y."/>
        </authorList>
    </citation>
    <scope>NUCLEOTIDE SEQUENCE [LARGE SCALE GENOMIC DNA]</scope>
    <source>
        <strain evidence="4">Cs_M1</strain>
        <tissue evidence="4">Blood</tissue>
    </source>
</reference>
<comment type="caution">
    <text evidence="4">The sequence shown here is derived from an EMBL/GenBank/DDBJ whole genome shotgun (WGS) entry which is preliminary data.</text>
</comment>
<dbReference type="InterPro" id="IPR001680">
    <property type="entry name" value="WD40_rpt"/>
</dbReference>
<evidence type="ECO:0000313" key="4">
    <source>
        <dbReference type="EMBL" id="KAK6329196.1"/>
    </source>
</evidence>
<proteinExistence type="predicted"/>
<organism evidence="4 5">
    <name type="scientific">Coregonus suidteri</name>
    <dbReference type="NCBI Taxonomy" id="861788"/>
    <lineage>
        <taxon>Eukaryota</taxon>
        <taxon>Metazoa</taxon>
        <taxon>Chordata</taxon>
        <taxon>Craniata</taxon>
        <taxon>Vertebrata</taxon>
        <taxon>Euteleostomi</taxon>
        <taxon>Actinopterygii</taxon>
        <taxon>Neopterygii</taxon>
        <taxon>Teleostei</taxon>
        <taxon>Protacanthopterygii</taxon>
        <taxon>Salmoniformes</taxon>
        <taxon>Salmonidae</taxon>
        <taxon>Coregoninae</taxon>
        <taxon>Coregonus</taxon>
    </lineage>
</organism>
<feature type="domain" description="Anaphase-promoting complex subunit 4-like WD40" evidence="3">
    <location>
        <begin position="169"/>
        <end position="212"/>
    </location>
</feature>
<dbReference type="Gene3D" id="2.130.10.10">
    <property type="entry name" value="YVTN repeat-like/Quinoprotein amine dehydrogenase"/>
    <property type="match status" value="3"/>
</dbReference>
<feature type="repeat" description="WD" evidence="1">
    <location>
        <begin position="319"/>
        <end position="361"/>
    </location>
</feature>
<dbReference type="SMART" id="SM00320">
    <property type="entry name" value="WD40"/>
    <property type="match status" value="6"/>
</dbReference>
<dbReference type="InterPro" id="IPR015943">
    <property type="entry name" value="WD40/YVTN_repeat-like_dom_sf"/>
</dbReference>
<dbReference type="PROSITE" id="PS50082">
    <property type="entry name" value="WD_REPEATS_2"/>
    <property type="match status" value="2"/>
</dbReference>
<feature type="compositionally biased region" description="Basic and acidic residues" evidence="2">
    <location>
        <begin position="28"/>
        <end position="50"/>
    </location>
</feature>
<dbReference type="Pfam" id="PF00400">
    <property type="entry name" value="WD40"/>
    <property type="match status" value="1"/>
</dbReference>
<keyword evidence="5" id="KW-1185">Reference proteome</keyword>
<dbReference type="PROSITE" id="PS50294">
    <property type="entry name" value="WD_REPEATS_REGION"/>
    <property type="match status" value="1"/>
</dbReference>
<feature type="region of interest" description="Disordered" evidence="2">
    <location>
        <begin position="25"/>
        <end position="139"/>
    </location>
</feature>
<evidence type="ECO:0000256" key="2">
    <source>
        <dbReference type="SAM" id="MobiDB-lite"/>
    </source>
</evidence>
<dbReference type="PANTHER" id="PTHR47822:SF2">
    <property type="entry name" value="F-BOX AND WD-40 DOMAIN PROTEIN 7"/>
    <property type="match status" value="1"/>
</dbReference>
<dbReference type="Pfam" id="PF12894">
    <property type="entry name" value="ANAPC4_WD40"/>
    <property type="match status" value="1"/>
</dbReference>
<sequence>MARHDSNTIIKFADDTTVVGLITDNDETAYRKESQSEKRNKDYSKKDKMSNTDTAASRIGVFQAHGDGEEESKQSSHSCMLSDFDSDPSTDPGSETDPDSEEAESEPELETEPDTHTESATIGPELTELRDIGKGPQTNVYEEESYIRTTHTQPKTEGDLHIHSVLECGSEVMTCQFNNEGTLLAVGLSDGTIKLYSMDNRNFLQTLRDSSSILSSLPVTALRFTLSSQSRCLLLATYASGIVRSWYVWGGECLWGVREVGETGGGEGGGGQRQTLSLSVSPSGEKAATGGSDSAIHLYDLSTHQRLMTCRASSTRTVMDGHSFRVFAVTFHPEMEREFISGGWDNTIQFWDTRQQHSVRMLSGPHVCGDTLQIDPAVNHILSGSWRKDNALEIWDYVSGQKVTEVPHDYQGESKIYTCHWLGQDHIVAAGSQSNMLRVINRWTMTTESRLLGLSSAVFGSSVCPVGKWKGLIAATSGTRVYLLERDGQKHSKK</sequence>
<keyword evidence="1" id="KW-0853">WD repeat</keyword>
<evidence type="ECO:0000313" key="5">
    <source>
        <dbReference type="Proteomes" id="UP001356427"/>
    </source>
</evidence>
<dbReference type="SUPFAM" id="SSF50978">
    <property type="entry name" value="WD40 repeat-like"/>
    <property type="match status" value="1"/>
</dbReference>
<accession>A0AAN8R8G1</accession>
<dbReference type="InterPro" id="IPR036322">
    <property type="entry name" value="WD40_repeat_dom_sf"/>
</dbReference>
<feature type="repeat" description="WD" evidence="1">
    <location>
        <begin position="277"/>
        <end position="309"/>
    </location>
</feature>
<evidence type="ECO:0000256" key="1">
    <source>
        <dbReference type="PROSITE-ProRule" id="PRU00221"/>
    </source>
</evidence>
<protein>
    <recommendedName>
        <fullName evidence="3">Anaphase-promoting complex subunit 4-like WD40 domain-containing protein</fullName>
    </recommendedName>
</protein>
<feature type="region of interest" description="Disordered" evidence="2">
    <location>
        <begin position="264"/>
        <end position="291"/>
    </location>
</feature>
<dbReference type="EMBL" id="JAGTTL010000001">
    <property type="protein sequence ID" value="KAK6329196.1"/>
    <property type="molecule type" value="Genomic_DNA"/>
</dbReference>